<feature type="transmembrane region" description="Helical" evidence="11">
    <location>
        <begin position="123"/>
        <end position="140"/>
    </location>
</feature>
<sequence length="414" mass="42225">MAGMPESAPAARGAGAIRRRGAAGGMRAAVETARRRIGQGELGPLPVILGLAVIWTFFQVQDHHFLTPRNLSNLILQIAVDGVIAIGVVLVLLLGEIDLSVGSVSGVTAAVLGVLVTVDHAPWWAGILVMLACGCAIGAFQGVWSAVVGVPSFVVTLAGLLGWLGVQLHVLGSEGTLNVVEPHLVSVMDSYLPQGWGWGLAVAVTALYGATRFLRRAQRRQAGLPTLPALDLASTVAGVAAAAFVVVAVLNRWQGVPTAGVILVALVACFAWVTTRTRFGRHIYAIGGNAEAARRAGINVTGVRVAVFTLSSLLAAVGGLLAVSRNQAAGTLTGGGTLLLEAIAAAVIGGTSLFGGRGTVWSALLGSLVIGSVSNGLDLTSEAADVKYIVQGAILLAAVTVDALSRRKRGSALS</sequence>
<gene>
    <name evidence="12" type="ORF">E6H00_11815</name>
</gene>
<evidence type="ECO:0000256" key="5">
    <source>
        <dbReference type="ARBA" id="ARBA00022597"/>
    </source>
</evidence>
<evidence type="ECO:0000256" key="6">
    <source>
        <dbReference type="ARBA" id="ARBA00022692"/>
    </source>
</evidence>
<dbReference type="GO" id="GO:0022857">
    <property type="term" value="F:transmembrane transporter activity"/>
    <property type="evidence" value="ECO:0007669"/>
    <property type="project" value="InterPro"/>
</dbReference>
<feature type="transmembrane region" description="Helical" evidence="11">
    <location>
        <begin position="328"/>
        <end position="348"/>
    </location>
</feature>
<dbReference type="AlphaFoldDB" id="A0A537JZT2"/>
<organism evidence="12 13">
    <name type="scientific">Candidatus Segetimicrobium genomatis</name>
    <dbReference type="NCBI Taxonomy" id="2569760"/>
    <lineage>
        <taxon>Bacteria</taxon>
        <taxon>Bacillati</taxon>
        <taxon>Candidatus Sysuimicrobiota</taxon>
        <taxon>Candidatus Sysuimicrobiia</taxon>
        <taxon>Candidatus Sysuimicrobiales</taxon>
        <taxon>Candidatus Segetimicrobiaceae</taxon>
        <taxon>Candidatus Segetimicrobium</taxon>
    </lineage>
</organism>
<name>A0A537JZT2_9BACT</name>
<feature type="transmembrane region" description="Helical" evidence="11">
    <location>
        <begin position="256"/>
        <end position="275"/>
    </location>
</feature>
<evidence type="ECO:0000313" key="12">
    <source>
        <dbReference type="EMBL" id="TMI88726.1"/>
    </source>
</evidence>
<evidence type="ECO:0000256" key="3">
    <source>
        <dbReference type="ARBA" id="ARBA00022475"/>
    </source>
</evidence>
<keyword evidence="7 11" id="KW-1133">Transmembrane helix</keyword>
<keyword evidence="2" id="KW-0813">Transport</keyword>
<accession>A0A537JZT2</accession>
<evidence type="ECO:0000256" key="9">
    <source>
        <dbReference type="ARBA" id="ARBA00035611"/>
    </source>
</evidence>
<feature type="transmembrane region" description="Helical" evidence="11">
    <location>
        <begin position="195"/>
        <end position="214"/>
    </location>
</feature>
<evidence type="ECO:0000256" key="10">
    <source>
        <dbReference type="ARBA" id="ARBA00035686"/>
    </source>
</evidence>
<feature type="transmembrane region" description="Helical" evidence="11">
    <location>
        <begin position="296"/>
        <end position="322"/>
    </location>
</feature>
<dbReference type="Proteomes" id="UP000318509">
    <property type="component" value="Unassembled WGS sequence"/>
</dbReference>
<proteinExistence type="predicted"/>
<feature type="transmembrane region" description="Helical" evidence="11">
    <location>
        <begin position="74"/>
        <end position="94"/>
    </location>
</feature>
<feature type="transmembrane region" description="Helical" evidence="11">
    <location>
        <begin position="42"/>
        <end position="58"/>
    </location>
</feature>
<comment type="subcellular location">
    <subcellularLocation>
        <location evidence="1">Cell membrane</location>
        <topology evidence="1">Multi-pass membrane protein</topology>
    </subcellularLocation>
</comment>
<feature type="transmembrane region" description="Helical" evidence="11">
    <location>
        <begin position="147"/>
        <end position="166"/>
    </location>
</feature>
<dbReference type="Pfam" id="PF02653">
    <property type="entry name" value="BPD_transp_2"/>
    <property type="match status" value="1"/>
</dbReference>
<feature type="transmembrane region" description="Helical" evidence="11">
    <location>
        <begin position="99"/>
        <end position="117"/>
    </location>
</feature>
<reference evidence="12 13" key="1">
    <citation type="journal article" date="2019" name="Nat. Microbiol.">
        <title>Mediterranean grassland soil C-N compound turnover is dependent on rainfall and depth, and is mediated by genomically divergent microorganisms.</title>
        <authorList>
            <person name="Diamond S."/>
            <person name="Andeer P.F."/>
            <person name="Li Z."/>
            <person name="Crits-Christoph A."/>
            <person name="Burstein D."/>
            <person name="Anantharaman K."/>
            <person name="Lane K.R."/>
            <person name="Thomas B.C."/>
            <person name="Pan C."/>
            <person name="Northen T.R."/>
            <person name="Banfield J.F."/>
        </authorList>
    </citation>
    <scope>NUCLEOTIDE SEQUENCE [LARGE SCALE GENOMIC DNA]</scope>
    <source>
        <strain evidence="12">NP_3</strain>
    </source>
</reference>
<keyword evidence="3" id="KW-1003">Cell membrane</keyword>
<feature type="transmembrane region" description="Helical" evidence="11">
    <location>
        <begin position="226"/>
        <end position="250"/>
    </location>
</feature>
<comment type="function">
    <text evidence="9">Part of the binding-protein-dependent transport system for D-xylose. Probably responsible for the translocation of the substrate across the membrane.</text>
</comment>
<dbReference type="PANTHER" id="PTHR32196">
    <property type="entry name" value="ABC TRANSPORTER PERMEASE PROTEIN YPHD-RELATED-RELATED"/>
    <property type="match status" value="1"/>
</dbReference>
<keyword evidence="6 11" id="KW-0812">Transmembrane</keyword>
<keyword evidence="5" id="KW-0762">Sugar transport</keyword>
<keyword evidence="8 11" id="KW-0472">Membrane</keyword>
<protein>
    <recommendedName>
        <fullName evidence="10">Xylose transport system permease protein XylH</fullName>
    </recommendedName>
</protein>
<dbReference type="EMBL" id="VBAK01000136">
    <property type="protein sequence ID" value="TMI88726.1"/>
    <property type="molecule type" value="Genomic_DNA"/>
</dbReference>
<dbReference type="GO" id="GO:0005886">
    <property type="term" value="C:plasma membrane"/>
    <property type="evidence" value="ECO:0007669"/>
    <property type="project" value="UniProtKB-SubCell"/>
</dbReference>
<comment type="caution">
    <text evidence="12">The sequence shown here is derived from an EMBL/GenBank/DDBJ whole genome shotgun (WGS) entry which is preliminary data.</text>
</comment>
<evidence type="ECO:0000256" key="4">
    <source>
        <dbReference type="ARBA" id="ARBA00022519"/>
    </source>
</evidence>
<evidence type="ECO:0000256" key="2">
    <source>
        <dbReference type="ARBA" id="ARBA00022448"/>
    </source>
</evidence>
<keyword evidence="4" id="KW-0997">Cell inner membrane</keyword>
<evidence type="ECO:0000256" key="7">
    <source>
        <dbReference type="ARBA" id="ARBA00022989"/>
    </source>
</evidence>
<evidence type="ECO:0000256" key="1">
    <source>
        <dbReference type="ARBA" id="ARBA00004651"/>
    </source>
</evidence>
<evidence type="ECO:0000256" key="11">
    <source>
        <dbReference type="SAM" id="Phobius"/>
    </source>
</evidence>
<evidence type="ECO:0000256" key="8">
    <source>
        <dbReference type="ARBA" id="ARBA00023136"/>
    </source>
</evidence>
<dbReference type="CDD" id="cd06579">
    <property type="entry name" value="TM_PBP1_transp_AraH_like"/>
    <property type="match status" value="1"/>
</dbReference>
<dbReference type="InterPro" id="IPR001851">
    <property type="entry name" value="ABC_transp_permease"/>
</dbReference>
<evidence type="ECO:0000313" key="13">
    <source>
        <dbReference type="Proteomes" id="UP000318509"/>
    </source>
</evidence>
<dbReference type="PANTHER" id="PTHR32196:SF32">
    <property type="entry name" value="XYLOSE TRANSPORT SYSTEM PERMEASE PROTEIN XYLH"/>
    <property type="match status" value="1"/>
</dbReference>